<dbReference type="GO" id="GO:0009088">
    <property type="term" value="P:threonine biosynthetic process"/>
    <property type="evidence" value="ECO:0007669"/>
    <property type="project" value="UniProtKB-UniPathway"/>
</dbReference>
<reference evidence="17" key="1">
    <citation type="submission" date="2018-04" db="EMBL/GenBank/DDBJ databases">
        <title>Draft genome sequence of the Candidatus Spirobacillus cienkowskii, a pathogen of freshwater Daphnia species, reconstructed from hemolymph metagenomic reads.</title>
        <authorList>
            <person name="Bresciani L."/>
            <person name="Lemos L.N."/>
            <person name="Wale N."/>
            <person name="Lin J.Y."/>
            <person name="Fernandes G.R."/>
            <person name="Duffy M.A."/>
            <person name="Rodrigues J.M."/>
        </authorList>
    </citation>
    <scope>NUCLEOTIDE SEQUENCE [LARGE SCALE GENOMIC DNA]</scope>
    <source>
        <strain evidence="17">Binning01</strain>
    </source>
</reference>
<dbReference type="SUPFAM" id="SSF55021">
    <property type="entry name" value="ACT-like"/>
    <property type="match status" value="2"/>
</dbReference>
<keyword evidence="7 12" id="KW-0547">Nucleotide-binding</keyword>
<dbReference type="InterPro" id="IPR005260">
    <property type="entry name" value="Asp_kin_monofn"/>
</dbReference>
<comment type="caution">
    <text evidence="17">The sequence shown here is derived from an EMBL/GenBank/DDBJ whole genome shotgun (WGS) entry which is preliminary data.</text>
</comment>
<evidence type="ECO:0000256" key="6">
    <source>
        <dbReference type="ARBA" id="ARBA00022679"/>
    </source>
</evidence>
<evidence type="ECO:0000313" key="17">
    <source>
        <dbReference type="EMBL" id="RDB35119.1"/>
    </source>
</evidence>
<dbReference type="PANTHER" id="PTHR21499:SF3">
    <property type="entry name" value="ASPARTOKINASE"/>
    <property type="match status" value="1"/>
</dbReference>
<comment type="pathway">
    <text evidence="2 14">Amino-acid biosynthesis; L-methionine biosynthesis via de novo pathway; L-homoserine from L-aspartate: step 1/3.</text>
</comment>
<evidence type="ECO:0000256" key="8">
    <source>
        <dbReference type="ARBA" id="ARBA00022777"/>
    </source>
</evidence>
<feature type="binding site" evidence="12">
    <location>
        <position position="210"/>
    </location>
    <ligand>
        <name>ATP</name>
        <dbReference type="ChEBI" id="CHEBI:30616"/>
    </ligand>
</feature>
<organism evidence="17 18">
    <name type="scientific">Spirobacillus cienkowskii</name>
    <dbReference type="NCBI Taxonomy" id="495820"/>
    <lineage>
        <taxon>Bacteria</taxon>
        <taxon>Pseudomonadati</taxon>
        <taxon>Bdellovibrionota</taxon>
        <taxon>Oligoflexia</taxon>
        <taxon>Silvanigrellales</taxon>
        <taxon>Spirobacillus</taxon>
    </lineage>
</organism>
<evidence type="ECO:0000256" key="12">
    <source>
        <dbReference type="PIRSR" id="PIRSR000726-1"/>
    </source>
</evidence>
<accession>A0A369KKG4</accession>
<dbReference type="PROSITE" id="PS00324">
    <property type="entry name" value="ASPARTOKINASE"/>
    <property type="match status" value="1"/>
</dbReference>
<evidence type="ECO:0000256" key="4">
    <source>
        <dbReference type="ARBA" id="ARBA00010122"/>
    </source>
</evidence>
<keyword evidence="18" id="KW-1185">Reference proteome</keyword>
<comment type="pathway">
    <text evidence="1 14">Amino-acid biosynthesis; L-lysine biosynthesis via DAP pathway; (S)-tetrahydrodipicolinate from L-aspartate: step 1/4.</text>
</comment>
<keyword evidence="9 12" id="KW-0067">ATP-binding</keyword>
<dbReference type="NCBIfam" id="NF005154">
    <property type="entry name" value="PRK06635.1-2"/>
    <property type="match status" value="1"/>
</dbReference>
<dbReference type="AlphaFoldDB" id="A0A369KKG4"/>
<dbReference type="NCBIfam" id="NF005155">
    <property type="entry name" value="PRK06635.1-4"/>
    <property type="match status" value="1"/>
</dbReference>
<evidence type="ECO:0000259" key="15">
    <source>
        <dbReference type="Pfam" id="PF00696"/>
    </source>
</evidence>
<comment type="catalytic activity">
    <reaction evidence="11 13">
        <text>L-aspartate + ATP = 4-phospho-L-aspartate + ADP</text>
        <dbReference type="Rhea" id="RHEA:23776"/>
        <dbReference type="ChEBI" id="CHEBI:29991"/>
        <dbReference type="ChEBI" id="CHEBI:30616"/>
        <dbReference type="ChEBI" id="CHEBI:57535"/>
        <dbReference type="ChEBI" id="CHEBI:456216"/>
        <dbReference type="EC" id="2.7.2.4"/>
    </reaction>
</comment>
<comment type="similarity">
    <text evidence="4 13">Belongs to the aspartokinase family.</text>
</comment>
<dbReference type="InterPro" id="IPR001048">
    <property type="entry name" value="Asp/Glu/Uridylate_kinase"/>
</dbReference>
<evidence type="ECO:0000256" key="9">
    <source>
        <dbReference type="ARBA" id="ARBA00022840"/>
    </source>
</evidence>
<dbReference type="UniPathway" id="UPA00034">
    <property type="reaction ID" value="UER00015"/>
</dbReference>
<dbReference type="Pfam" id="PF22468">
    <property type="entry name" value="ACT_9"/>
    <property type="match status" value="1"/>
</dbReference>
<dbReference type="CDD" id="cd04913">
    <property type="entry name" value="ACT_AKii-LysC-BS-like_1"/>
    <property type="match status" value="1"/>
</dbReference>
<feature type="binding site" evidence="12">
    <location>
        <begin position="204"/>
        <end position="205"/>
    </location>
    <ligand>
        <name>ATP</name>
        <dbReference type="ChEBI" id="CHEBI:30616"/>
    </ligand>
</feature>
<evidence type="ECO:0000256" key="11">
    <source>
        <dbReference type="ARBA" id="ARBA00047872"/>
    </source>
</evidence>
<dbReference type="PANTHER" id="PTHR21499">
    <property type="entry name" value="ASPARTATE KINASE"/>
    <property type="match status" value="1"/>
</dbReference>
<dbReference type="Gene3D" id="3.30.2130.10">
    <property type="entry name" value="VC0802-like"/>
    <property type="match status" value="1"/>
</dbReference>
<evidence type="ECO:0000313" key="18">
    <source>
        <dbReference type="Proteomes" id="UP000253934"/>
    </source>
</evidence>
<dbReference type="InterPro" id="IPR036393">
    <property type="entry name" value="AceGlu_kinase-like_sf"/>
</dbReference>
<dbReference type="InterPro" id="IPR045865">
    <property type="entry name" value="ACT-like_dom_sf"/>
</dbReference>
<dbReference type="UniPathway" id="UPA00051">
    <property type="reaction ID" value="UER00462"/>
</dbReference>
<dbReference type="UniPathway" id="UPA00050">
    <property type="reaction ID" value="UER00461"/>
</dbReference>
<gene>
    <name evidence="17" type="ORF">DCC88_11765</name>
</gene>
<dbReference type="Gene3D" id="3.40.1160.10">
    <property type="entry name" value="Acetylglutamate kinase-like"/>
    <property type="match status" value="1"/>
</dbReference>
<dbReference type="PIRSF" id="PIRSF000726">
    <property type="entry name" value="Asp_kin"/>
    <property type="match status" value="1"/>
</dbReference>
<dbReference type="Proteomes" id="UP000253934">
    <property type="component" value="Unassembled WGS sequence"/>
</dbReference>
<evidence type="ECO:0000256" key="1">
    <source>
        <dbReference type="ARBA" id="ARBA00004766"/>
    </source>
</evidence>
<dbReference type="GO" id="GO:0009089">
    <property type="term" value="P:lysine biosynthetic process via diaminopimelate"/>
    <property type="evidence" value="ECO:0007669"/>
    <property type="project" value="UniProtKB-UniPathway"/>
</dbReference>
<sequence length="441" mass="47980">MTRVIAHGKICLTLFMRLNVKTTVPDTPLNYPLTISLGAVFKFGGTSVGSIERIEHVADLCVKLKPSAVVVSAMSGETNRLIGLAQQITTMHNVPEYDMLVSTGEQVSVSLLSLALRKRGIHPEPMLAAHAGILTNSEFSKASIQKINSTAIHTAIQQGKLPIIAGFQGITENGHLTSLGRGGSDTSAVAIAAGIGAKECVIYTDVDGVYTTDPRMCKNAKIIRHIHYEEMLEMASQGSKVLHIRSVQLAAKWGIKLMIKNTFSNDKGTTMDILNCPIEGEVVSGIAATQNESWIQISLPHSPSFTLANVFGLLAEKHVNVDIITQNIEENYTKFSFTVTQSDSQNAIEILSHYFPRANIKKNDDVAKISIVGVGMRTHAGVASRMFQSLSAKDIKILLVSTSEIKVACLIPKEKIEEAVQVLHSEFIATERKTSFFRARI</sequence>
<feature type="domain" description="Aspartate/glutamate/uridylate kinase" evidence="15">
    <location>
        <begin position="40"/>
        <end position="261"/>
    </location>
</feature>
<dbReference type="GO" id="GO:0009090">
    <property type="term" value="P:homoserine biosynthetic process"/>
    <property type="evidence" value="ECO:0007669"/>
    <property type="project" value="TreeGrafter"/>
</dbReference>
<dbReference type="CDD" id="cd04246">
    <property type="entry name" value="AAK_AK-DapG-like"/>
    <property type="match status" value="1"/>
</dbReference>
<protein>
    <recommendedName>
        <fullName evidence="13">Aspartokinase</fullName>
        <ecNumber evidence="13">2.7.2.4</ecNumber>
    </recommendedName>
</protein>
<dbReference type="GO" id="GO:0005829">
    <property type="term" value="C:cytosol"/>
    <property type="evidence" value="ECO:0007669"/>
    <property type="project" value="TreeGrafter"/>
</dbReference>
<dbReference type="SUPFAM" id="SSF53633">
    <property type="entry name" value="Carbamate kinase-like"/>
    <property type="match status" value="1"/>
</dbReference>
<dbReference type="FunFam" id="3.30.2130.10:FF:000001">
    <property type="entry name" value="Bifunctional aspartokinase/homoserine dehydrogenase"/>
    <property type="match status" value="1"/>
</dbReference>
<comment type="pathway">
    <text evidence="3 14">Amino-acid biosynthesis; L-threonine biosynthesis; L-threonine from L-aspartate: step 1/5.</text>
</comment>
<dbReference type="InterPro" id="IPR001341">
    <property type="entry name" value="Asp_kinase"/>
</dbReference>
<dbReference type="NCBIfam" id="TIGR00657">
    <property type="entry name" value="asp_kinases"/>
    <property type="match status" value="1"/>
</dbReference>
<dbReference type="Pfam" id="PF00696">
    <property type="entry name" value="AA_kinase"/>
    <property type="match status" value="1"/>
</dbReference>
<evidence type="ECO:0000256" key="13">
    <source>
        <dbReference type="RuleBase" id="RU003448"/>
    </source>
</evidence>
<keyword evidence="6 13" id="KW-0808">Transferase</keyword>
<dbReference type="GO" id="GO:0004072">
    <property type="term" value="F:aspartate kinase activity"/>
    <property type="evidence" value="ECO:0007669"/>
    <property type="project" value="UniProtKB-EC"/>
</dbReference>
<dbReference type="EMBL" id="QOVW01000103">
    <property type="protein sequence ID" value="RDB35119.1"/>
    <property type="molecule type" value="Genomic_DNA"/>
</dbReference>
<evidence type="ECO:0000256" key="10">
    <source>
        <dbReference type="ARBA" id="ARBA00023154"/>
    </source>
</evidence>
<feature type="binding site" evidence="12">
    <location>
        <begin position="240"/>
        <end position="241"/>
    </location>
    <ligand>
        <name>ATP</name>
        <dbReference type="ChEBI" id="CHEBI:30616"/>
    </ligand>
</feature>
<keyword evidence="5 14" id="KW-0028">Amino-acid biosynthesis</keyword>
<evidence type="ECO:0000259" key="16">
    <source>
        <dbReference type="Pfam" id="PF22468"/>
    </source>
</evidence>
<feature type="binding site" evidence="12">
    <location>
        <position position="78"/>
    </location>
    <ligand>
        <name>substrate</name>
    </ligand>
</feature>
<evidence type="ECO:0000256" key="3">
    <source>
        <dbReference type="ARBA" id="ARBA00005139"/>
    </source>
</evidence>
<dbReference type="GO" id="GO:0005524">
    <property type="term" value="F:ATP binding"/>
    <property type="evidence" value="ECO:0007669"/>
    <property type="project" value="UniProtKB-KW"/>
</dbReference>
<dbReference type="InterPro" id="IPR018042">
    <property type="entry name" value="Aspartate_kinase_CS"/>
</dbReference>
<feature type="binding site" evidence="12">
    <location>
        <position position="215"/>
    </location>
    <ligand>
        <name>ATP</name>
        <dbReference type="ChEBI" id="CHEBI:30616"/>
    </ligand>
</feature>
<dbReference type="CDD" id="cd04923">
    <property type="entry name" value="ACT_AK-LysC-DapG-like_2"/>
    <property type="match status" value="1"/>
</dbReference>
<name>A0A369KKG4_9BACT</name>
<dbReference type="InterPro" id="IPR054352">
    <property type="entry name" value="ACT_Aspartokinase"/>
</dbReference>
<evidence type="ECO:0000256" key="2">
    <source>
        <dbReference type="ARBA" id="ARBA00004986"/>
    </source>
</evidence>
<dbReference type="EC" id="2.7.2.4" evidence="13"/>
<evidence type="ECO:0000256" key="5">
    <source>
        <dbReference type="ARBA" id="ARBA00022605"/>
    </source>
</evidence>
<feature type="binding site" evidence="12">
    <location>
        <position position="105"/>
    </location>
    <ligand>
        <name>substrate</name>
    </ligand>
</feature>
<evidence type="ECO:0000256" key="14">
    <source>
        <dbReference type="RuleBase" id="RU004249"/>
    </source>
</evidence>
<evidence type="ECO:0000256" key="7">
    <source>
        <dbReference type="ARBA" id="ARBA00022741"/>
    </source>
</evidence>
<keyword evidence="10" id="KW-0457">Lysine biosynthesis</keyword>
<feature type="domain" description="Aspartokinase ACT" evidence="16">
    <location>
        <begin position="369"/>
        <end position="427"/>
    </location>
</feature>
<keyword evidence="8 13" id="KW-0418">Kinase</keyword>
<feature type="binding site" evidence="12">
    <location>
        <begin position="42"/>
        <end position="45"/>
    </location>
    <ligand>
        <name>ATP</name>
        <dbReference type="ChEBI" id="CHEBI:30616"/>
    </ligand>
</feature>
<proteinExistence type="inferred from homology"/>